<dbReference type="SUPFAM" id="SSF48452">
    <property type="entry name" value="TPR-like"/>
    <property type="match status" value="1"/>
</dbReference>
<dbReference type="AlphaFoldDB" id="G0U2T9"/>
<evidence type="ECO:0000256" key="3">
    <source>
        <dbReference type="PROSITE-ProRule" id="PRU00339"/>
    </source>
</evidence>
<accession>G0U2T9</accession>
<dbReference type="PANTHER" id="PTHR45831">
    <property type="entry name" value="LD24721P"/>
    <property type="match status" value="1"/>
</dbReference>
<evidence type="ECO:0000256" key="1">
    <source>
        <dbReference type="ARBA" id="ARBA00022737"/>
    </source>
</evidence>
<evidence type="ECO:0000256" key="2">
    <source>
        <dbReference type="ARBA" id="ARBA00022803"/>
    </source>
</evidence>
<evidence type="ECO:0000256" key="4">
    <source>
        <dbReference type="SAM" id="Phobius"/>
    </source>
</evidence>
<name>G0U2T9_TRYVY</name>
<keyword evidence="4" id="KW-0812">Transmembrane</keyword>
<dbReference type="EMBL" id="HE573025">
    <property type="protein sequence ID" value="CCC50593.1"/>
    <property type="molecule type" value="Genomic_DNA"/>
</dbReference>
<keyword evidence="1" id="KW-0677">Repeat</keyword>
<gene>
    <name evidence="5" type="ORF">TVY486_0904140</name>
</gene>
<dbReference type="PANTHER" id="PTHR45831:SF2">
    <property type="entry name" value="LD24721P"/>
    <property type="match status" value="1"/>
</dbReference>
<dbReference type="GO" id="GO:0060090">
    <property type="term" value="F:molecular adaptor activity"/>
    <property type="evidence" value="ECO:0007669"/>
    <property type="project" value="TreeGrafter"/>
</dbReference>
<dbReference type="PROSITE" id="PS50005">
    <property type="entry name" value="TPR"/>
    <property type="match status" value="2"/>
</dbReference>
<dbReference type="GO" id="GO:0006620">
    <property type="term" value="P:post-translational protein targeting to endoplasmic reticulum membrane"/>
    <property type="evidence" value="ECO:0007669"/>
    <property type="project" value="TreeGrafter"/>
</dbReference>
<dbReference type="VEuPathDB" id="TriTrypDB:TvY486_0904140"/>
<reference evidence="5" key="1">
    <citation type="journal article" date="2012" name="Proc. Natl. Acad. Sci. U.S.A.">
        <title>Antigenic diversity is generated by distinct evolutionary mechanisms in African trypanosome species.</title>
        <authorList>
            <person name="Jackson A.P."/>
            <person name="Berry A."/>
            <person name="Aslett M."/>
            <person name="Allison H.C."/>
            <person name="Burton P."/>
            <person name="Vavrova-Anderson J."/>
            <person name="Brown R."/>
            <person name="Browne H."/>
            <person name="Corton N."/>
            <person name="Hauser H."/>
            <person name="Gamble J."/>
            <person name="Gilderthorp R."/>
            <person name="Marcello L."/>
            <person name="McQuillan J."/>
            <person name="Otto T.D."/>
            <person name="Quail M.A."/>
            <person name="Sanders M.J."/>
            <person name="van Tonder A."/>
            <person name="Ginger M.L."/>
            <person name="Field M.C."/>
            <person name="Barry J.D."/>
            <person name="Hertz-Fowler C."/>
            <person name="Berriman M."/>
        </authorList>
    </citation>
    <scope>NUCLEOTIDE SEQUENCE</scope>
    <source>
        <strain evidence="5">Y486</strain>
    </source>
</reference>
<sequence length="355" mass="39612">MSSALELKDLGNEAYKAKQYDVALDLYERGIVLDPQNVDLLNNASAAKFAMQCYNEAKAYAVRSINARENFKAYKRLGDSQWKLGELQEAITAYERALAMEPNDSLCEENLRALKACLQERGRQRYNGSTPTVTLPVLPVGKLALFLNSAVVCLAALLVLLVPLAPSHTRCPWRLILCFAAASNAIVVHPMGLLKFDVAVLRKWPRNRYTLQLAMCSFMLLLDASPQLVLLFVMGIYSALVLSANTNVISELAPTLWRLVAPVMHNISSNAQGLVLYAATMEAIAFFTVFFSGNIVLSIVFMQYIKMLYQLDNNLRLAFHGVRLNLTHLARMRYVPPFVDAALQKIADTLYLLSQ</sequence>
<dbReference type="SMART" id="SM00028">
    <property type="entry name" value="TPR"/>
    <property type="match status" value="2"/>
</dbReference>
<dbReference type="GO" id="GO:0016020">
    <property type="term" value="C:membrane"/>
    <property type="evidence" value="ECO:0007669"/>
    <property type="project" value="TreeGrafter"/>
</dbReference>
<dbReference type="GO" id="GO:0072380">
    <property type="term" value="C:TRC complex"/>
    <property type="evidence" value="ECO:0007669"/>
    <property type="project" value="TreeGrafter"/>
</dbReference>
<keyword evidence="2 3" id="KW-0802">TPR repeat</keyword>
<evidence type="ECO:0000313" key="5">
    <source>
        <dbReference type="EMBL" id="CCC50593.1"/>
    </source>
</evidence>
<keyword evidence="4" id="KW-1133">Transmembrane helix</keyword>
<feature type="repeat" description="TPR" evidence="3">
    <location>
        <begin position="4"/>
        <end position="37"/>
    </location>
</feature>
<dbReference type="InterPro" id="IPR047150">
    <property type="entry name" value="SGT"/>
</dbReference>
<feature type="transmembrane region" description="Helical" evidence="4">
    <location>
        <begin position="274"/>
        <end position="301"/>
    </location>
</feature>
<dbReference type="Pfam" id="PF00515">
    <property type="entry name" value="TPR_1"/>
    <property type="match status" value="1"/>
</dbReference>
<feature type="repeat" description="TPR" evidence="3">
    <location>
        <begin position="71"/>
        <end position="104"/>
    </location>
</feature>
<feature type="transmembrane region" description="Helical" evidence="4">
    <location>
        <begin position="215"/>
        <end position="240"/>
    </location>
</feature>
<dbReference type="PROSITE" id="PS50293">
    <property type="entry name" value="TPR_REGION"/>
    <property type="match status" value="1"/>
</dbReference>
<organism evidence="5">
    <name type="scientific">Trypanosoma vivax (strain Y486)</name>
    <dbReference type="NCBI Taxonomy" id="1055687"/>
    <lineage>
        <taxon>Eukaryota</taxon>
        <taxon>Discoba</taxon>
        <taxon>Euglenozoa</taxon>
        <taxon>Kinetoplastea</taxon>
        <taxon>Metakinetoplastina</taxon>
        <taxon>Trypanosomatida</taxon>
        <taxon>Trypanosomatidae</taxon>
        <taxon>Trypanosoma</taxon>
        <taxon>Duttonella</taxon>
    </lineage>
</organism>
<keyword evidence="4" id="KW-0472">Membrane</keyword>
<dbReference type="InterPro" id="IPR011990">
    <property type="entry name" value="TPR-like_helical_dom_sf"/>
</dbReference>
<proteinExistence type="predicted"/>
<feature type="transmembrane region" description="Helical" evidence="4">
    <location>
        <begin position="145"/>
        <end position="166"/>
    </location>
</feature>
<feature type="transmembrane region" description="Helical" evidence="4">
    <location>
        <begin position="172"/>
        <end position="194"/>
    </location>
</feature>
<dbReference type="Gene3D" id="1.25.40.10">
    <property type="entry name" value="Tetratricopeptide repeat domain"/>
    <property type="match status" value="1"/>
</dbReference>
<dbReference type="InterPro" id="IPR019734">
    <property type="entry name" value="TPR_rpt"/>
</dbReference>
<protein>
    <submittedName>
        <fullName evidence="5">Uncharacterized protein</fullName>
    </submittedName>
</protein>